<dbReference type="Proteomes" id="UP001396334">
    <property type="component" value="Unassembled WGS sequence"/>
</dbReference>
<dbReference type="SMART" id="SM00517">
    <property type="entry name" value="PolyA"/>
    <property type="match status" value="1"/>
</dbReference>
<organism evidence="2 3">
    <name type="scientific">Hibiscus sabdariffa</name>
    <name type="common">roselle</name>
    <dbReference type="NCBI Taxonomy" id="183260"/>
    <lineage>
        <taxon>Eukaryota</taxon>
        <taxon>Viridiplantae</taxon>
        <taxon>Streptophyta</taxon>
        <taxon>Embryophyta</taxon>
        <taxon>Tracheophyta</taxon>
        <taxon>Spermatophyta</taxon>
        <taxon>Magnoliopsida</taxon>
        <taxon>eudicotyledons</taxon>
        <taxon>Gunneridae</taxon>
        <taxon>Pentapetalae</taxon>
        <taxon>rosids</taxon>
        <taxon>malvids</taxon>
        <taxon>Malvales</taxon>
        <taxon>Malvaceae</taxon>
        <taxon>Malvoideae</taxon>
        <taxon>Hibiscus</taxon>
    </lineage>
</organism>
<dbReference type="Pfam" id="PF00658">
    <property type="entry name" value="MLLE"/>
    <property type="match status" value="1"/>
</dbReference>
<keyword evidence="3" id="KW-1185">Reference proteome</keyword>
<accession>A0ABR2RG41</accession>
<feature type="domain" description="PABC" evidence="1">
    <location>
        <begin position="1"/>
        <end position="69"/>
    </location>
</feature>
<dbReference type="InterPro" id="IPR002004">
    <property type="entry name" value="PABP_HYD_C"/>
</dbReference>
<dbReference type="Gene3D" id="1.10.1900.10">
    <property type="entry name" value="c-terminal domain of poly(a) binding protein"/>
    <property type="match status" value="1"/>
</dbReference>
<proteinExistence type="predicted"/>
<comment type="caution">
    <text evidence="2">The sequence shown here is derived from an EMBL/GenBank/DDBJ whole genome shotgun (WGS) entry which is preliminary data.</text>
</comment>
<reference evidence="2 3" key="1">
    <citation type="journal article" date="2024" name="G3 (Bethesda)">
        <title>Genome assembly of Hibiscus sabdariffa L. provides insights into metabolisms of medicinal natural products.</title>
        <authorList>
            <person name="Kim T."/>
        </authorList>
    </citation>
    <scope>NUCLEOTIDE SEQUENCE [LARGE SCALE GENOMIC DNA]</scope>
    <source>
        <strain evidence="2">TK-2024</strain>
        <tissue evidence="2">Old leaves</tissue>
    </source>
</reference>
<name>A0ABR2RG41_9ROSI</name>
<evidence type="ECO:0000313" key="2">
    <source>
        <dbReference type="EMBL" id="KAK9011766.1"/>
    </source>
</evidence>
<evidence type="ECO:0000313" key="3">
    <source>
        <dbReference type="Proteomes" id="UP001396334"/>
    </source>
</evidence>
<dbReference type="PROSITE" id="PS51309">
    <property type="entry name" value="PABC"/>
    <property type="match status" value="1"/>
</dbReference>
<dbReference type="EMBL" id="JBBPBN010000022">
    <property type="protein sequence ID" value="KAK9011766.1"/>
    <property type="molecule type" value="Genomic_DNA"/>
</dbReference>
<dbReference type="InterPro" id="IPR036053">
    <property type="entry name" value="PABP-dom"/>
</dbReference>
<sequence length="69" mass="7771">MINILPRLMTIQSHFLLLEQMLVKACTFVERLECDAATKLTGMLLEMDQSEVLHPINSPEALKAKMAEA</sequence>
<protein>
    <recommendedName>
        <fullName evidence="1">PABC domain-containing protein</fullName>
    </recommendedName>
</protein>
<gene>
    <name evidence="2" type="ORF">V6N11_039848</name>
</gene>
<evidence type="ECO:0000259" key="1">
    <source>
        <dbReference type="PROSITE" id="PS51309"/>
    </source>
</evidence>
<dbReference type="SUPFAM" id="SSF63570">
    <property type="entry name" value="PABC (PABP) domain"/>
    <property type="match status" value="1"/>
</dbReference>